<evidence type="ECO:0008006" key="7">
    <source>
        <dbReference type="Google" id="ProtNLM"/>
    </source>
</evidence>
<dbReference type="SUPFAM" id="SSF63446">
    <property type="entry name" value="Type I dockerin domain"/>
    <property type="match status" value="1"/>
</dbReference>
<dbReference type="RefSeq" id="WP_268076620.1">
    <property type="nucleotide sequence ID" value="NZ_CP109966.1"/>
</dbReference>
<evidence type="ECO:0000256" key="1">
    <source>
        <dbReference type="SAM" id="MobiDB-lite"/>
    </source>
</evidence>
<dbReference type="EMBL" id="CP109966">
    <property type="protein sequence ID" value="WAJ71899.1"/>
    <property type="molecule type" value="Genomic_DNA"/>
</dbReference>
<feature type="region of interest" description="Disordered" evidence="1">
    <location>
        <begin position="908"/>
        <end position="941"/>
    </location>
</feature>
<geneLocation type="plasmid" evidence="5 6">
    <name>pCadTS8_1</name>
</geneLocation>
<keyword evidence="2" id="KW-0732">Signal</keyword>
<feature type="compositionally biased region" description="Acidic residues" evidence="1">
    <location>
        <begin position="918"/>
        <end position="935"/>
    </location>
</feature>
<evidence type="ECO:0000256" key="2">
    <source>
        <dbReference type="SAM" id="SignalP"/>
    </source>
</evidence>
<feature type="chain" id="PRO_5047115968" description="Dockerin domain-containing protein" evidence="2">
    <location>
        <begin position="21"/>
        <end position="1010"/>
    </location>
</feature>
<dbReference type="InterPro" id="IPR002105">
    <property type="entry name" value="Dockerin_1_rpt"/>
</dbReference>
<dbReference type="Pfam" id="PF00404">
    <property type="entry name" value="Dockerin_1"/>
    <property type="match status" value="1"/>
</dbReference>
<evidence type="ECO:0000313" key="6">
    <source>
        <dbReference type="Proteomes" id="UP001163726"/>
    </source>
</evidence>
<dbReference type="Gene3D" id="1.10.1330.10">
    <property type="entry name" value="Dockerin domain"/>
    <property type="match status" value="1"/>
</dbReference>
<sequence>MFVKLNWVVLLFSISLCSYASSSIELELESYSDQALFPPFTIEFDSSASNQAYVIWPDQSNSAFVSPSDDSAGQIAIPFNLTETADVTFQLRADMVGANNDSIFYRLDSAPWSTKNNIATSGWQDINVQTFSNVSSGHHVLYLSRREDGAKLDSVNLQVSAGSIHSESSITVELEAFSWQSNFAPFEAQTDSNGGVEYVVWPNGNHDAFLTPTNNSAGQIAVTFSLSAAADVALSINADLPNASDDSFFYKLNNENWHTQNNLRTIGWQTFPLQTFSNVSAGTHTVYFSIREDGAKLDNIRLNATKGLVKLVETRVITRNPLRRNLSPTSPMYLVHVSYNVDDEPLEVIDAIPADIRPYVVLNLNPAGTEIGSNEGYELMKKWLEVALQHDMWAMVQPSAGIRNRMDDMSTVLYEKLYQDFPNLIGYNWSEQTWGYDEQSFYQRLNLLADLIEISAEYGGFIYINDAMSISQPGWNTIAKFKKHPRFLTASKSYSKNVIYGNKTTHGWGYFDNESMALGAFLGGYADHYAIRYDQYSWVWSGKAKLFGEEGSREEMEQFGSLTWFTSPEALMGTHIAEHLMLTGATVIDGPEVEWASAIFRGEQTPNFKNVMVDVLRKVIDGTIVIPSRQDVAARTKVALISDGNQNNTPEDLYTGLYLMDNDGEHKYNRHWLKKTGRFPTIPYLVDPPTNSEQYERVVKQSDYQNIWASETDKIAVFEALFPQISSGDMFIANVENNWLAYNPNINEDRSTNGSFNLAYNSCSSVDLTFAPHTFAVIQEQTSSLNVYLNNYRTDKRQLWDEYPEGFSSWRLQNYVLPDFILSPTDETLRQSTIVLYGCDSLPQVHLLERGEHQASTLDIAEDKGTVTLTIQHNGPIDLMINDAFGNNANRKTPPATVKMRRPYSPSIAMPRSISGDPDNDGVDNLADTDDDGDGVADSNDYLPLNPVIGVLGDFDGDQDVDAMDIRIFSISVRTEELHSAYDLNQDGVVNRRDSRFLTQLCTHNRCEVQ</sequence>
<feature type="domain" description="Glycosyl hydrolase family 98 central" evidence="3">
    <location>
        <begin position="318"/>
        <end position="624"/>
    </location>
</feature>
<dbReference type="InterPro" id="IPR011071">
    <property type="entry name" value="Lyase_8-like_C"/>
</dbReference>
<dbReference type="InterPro" id="IPR036439">
    <property type="entry name" value="Dockerin_dom_sf"/>
</dbReference>
<organism evidence="5 6">
    <name type="scientific">Catenovulum adriaticum</name>
    <dbReference type="NCBI Taxonomy" id="2984846"/>
    <lineage>
        <taxon>Bacteria</taxon>
        <taxon>Pseudomonadati</taxon>
        <taxon>Pseudomonadota</taxon>
        <taxon>Gammaproteobacteria</taxon>
        <taxon>Alteromonadales</taxon>
        <taxon>Alteromonadaceae</taxon>
        <taxon>Catenovulum</taxon>
    </lineage>
</organism>
<dbReference type="Proteomes" id="UP001163726">
    <property type="component" value="Plasmid pCadTS8_1"/>
</dbReference>
<dbReference type="Pfam" id="PF08307">
    <property type="entry name" value="Glyco_hydro_98C"/>
    <property type="match status" value="1"/>
</dbReference>
<protein>
    <recommendedName>
        <fullName evidence="7">Dockerin domain-containing protein</fullName>
    </recommendedName>
</protein>
<dbReference type="Gene3D" id="3.20.20.80">
    <property type="entry name" value="Glycosidases"/>
    <property type="match status" value="1"/>
</dbReference>
<evidence type="ECO:0000313" key="5">
    <source>
        <dbReference type="EMBL" id="WAJ71899.1"/>
    </source>
</evidence>
<keyword evidence="5" id="KW-0614">Plasmid</keyword>
<gene>
    <name evidence="5" type="ORF">OLW01_14315</name>
</gene>
<dbReference type="Gene3D" id="2.60.120.260">
    <property type="entry name" value="Galactose-binding domain-like"/>
    <property type="match status" value="2"/>
</dbReference>
<feature type="domain" description="Glycosyl hydrolase family 98 C-terminal" evidence="4">
    <location>
        <begin position="630"/>
        <end position="882"/>
    </location>
</feature>
<proteinExistence type="predicted"/>
<accession>A0ABY7AU63</accession>
<name>A0ABY7AU63_9ALTE</name>
<dbReference type="InterPro" id="IPR013191">
    <property type="entry name" value="GH98_central"/>
</dbReference>
<dbReference type="Pfam" id="PF08306">
    <property type="entry name" value="Glyco_hydro_98M"/>
    <property type="match status" value="1"/>
</dbReference>
<dbReference type="InterPro" id="IPR013190">
    <property type="entry name" value="GH98_C"/>
</dbReference>
<evidence type="ECO:0000259" key="3">
    <source>
        <dbReference type="Pfam" id="PF08306"/>
    </source>
</evidence>
<reference evidence="5" key="1">
    <citation type="submission" date="2022-10" db="EMBL/GenBank/DDBJ databases">
        <title>Catenovulum adriacola sp. nov. isolated in the Harbour of Susak.</title>
        <authorList>
            <person name="Schoch T."/>
            <person name="Reich S.J."/>
            <person name="Stoeferle S."/>
            <person name="Flaiz M."/>
            <person name="Kazda M."/>
            <person name="Riedel C.U."/>
            <person name="Duerre P."/>
        </authorList>
    </citation>
    <scope>NUCLEOTIDE SEQUENCE</scope>
    <source>
        <strain evidence="5">TS8</strain>
        <plasmid evidence="5">pCadTS8_1</plasmid>
    </source>
</reference>
<keyword evidence="6" id="KW-1185">Reference proteome</keyword>
<dbReference type="Gene3D" id="2.60.220.10">
    <property type="entry name" value="Polysaccharide lyase family 8-like, C-terminal"/>
    <property type="match status" value="1"/>
</dbReference>
<feature type="signal peptide" evidence="2">
    <location>
        <begin position="1"/>
        <end position="20"/>
    </location>
</feature>
<evidence type="ECO:0000259" key="4">
    <source>
        <dbReference type="Pfam" id="PF08307"/>
    </source>
</evidence>